<dbReference type="InterPro" id="IPR012677">
    <property type="entry name" value="Nucleotide-bd_a/b_plait_sf"/>
</dbReference>
<feature type="domain" description="RRM" evidence="2">
    <location>
        <begin position="95"/>
        <end position="125"/>
    </location>
</feature>
<dbReference type="GO" id="GO:0009535">
    <property type="term" value="C:chloroplast thylakoid membrane"/>
    <property type="evidence" value="ECO:0007669"/>
    <property type="project" value="TreeGrafter"/>
</dbReference>
<keyword evidence="3" id="KW-0687">Ribonucleoprotein</keyword>
<dbReference type="SUPFAM" id="SSF54928">
    <property type="entry name" value="RNA-binding domain, RBD"/>
    <property type="match status" value="1"/>
</dbReference>
<reference evidence="3" key="1">
    <citation type="journal article" date="2023" name="Science">
        <title>Elucidation of the pathway for biosynthesis of saponin adjuvants from the soapbark tree.</title>
        <authorList>
            <person name="Reed J."/>
            <person name="Orme A."/>
            <person name="El-Demerdash A."/>
            <person name="Owen C."/>
            <person name="Martin L.B.B."/>
            <person name="Misra R.C."/>
            <person name="Kikuchi S."/>
            <person name="Rejzek M."/>
            <person name="Martin A.C."/>
            <person name="Harkess A."/>
            <person name="Leebens-Mack J."/>
            <person name="Louveau T."/>
            <person name="Stephenson M.J."/>
            <person name="Osbourn A."/>
        </authorList>
    </citation>
    <scope>NUCLEOTIDE SEQUENCE</scope>
    <source>
        <strain evidence="3">S10</strain>
    </source>
</reference>
<dbReference type="EMBL" id="JARAOO010000004">
    <property type="protein sequence ID" value="KAJ7972025.1"/>
    <property type="molecule type" value="Genomic_DNA"/>
</dbReference>
<dbReference type="AlphaFoldDB" id="A0AAD7VDY8"/>
<keyword evidence="4" id="KW-1185">Reference proteome</keyword>
<dbReference type="InterPro" id="IPR035979">
    <property type="entry name" value="RBD_domain_sf"/>
</dbReference>
<organism evidence="3 4">
    <name type="scientific">Quillaja saponaria</name>
    <name type="common">Soap bark tree</name>
    <dbReference type="NCBI Taxonomy" id="32244"/>
    <lineage>
        <taxon>Eukaryota</taxon>
        <taxon>Viridiplantae</taxon>
        <taxon>Streptophyta</taxon>
        <taxon>Embryophyta</taxon>
        <taxon>Tracheophyta</taxon>
        <taxon>Spermatophyta</taxon>
        <taxon>Magnoliopsida</taxon>
        <taxon>eudicotyledons</taxon>
        <taxon>Gunneridae</taxon>
        <taxon>Pentapetalae</taxon>
        <taxon>rosids</taxon>
        <taxon>fabids</taxon>
        <taxon>Fabales</taxon>
        <taxon>Quillajaceae</taxon>
        <taxon>Quillaja</taxon>
    </lineage>
</organism>
<proteinExistence type="predicted"/>
<evidence type="ECO:0000256" key="1">
    <source>
        <dbReference type="ARBA" id="ARBA00022884"/>
    </source>
</evidence>
<evidence type="ECO:0000313" key="3">
    <source>
        <dbReference type="EMBL" id="KAJ7972025.1"/>
    </source>
</evidence>
<dbReference type="Pfam" id="PF00076">
    <property type="entry name" value="RRM_1"/>
    <property type="match status" value="1"/>
</dbReference>
<name>A0AAD7VDY8_QUISA</name>
<dbReference type="Proteomes" id="UP001163823">
    <property type="component" value="Chromosome 4"/>
</dbReference>
<accession>A0AAD7VDY8</accession>
<dbReference type="PANTHER" id="PTHR48025">
    <property type="entry name" value="OS02G0815200 PROTEIN"/>
    <property type="match status" value="1"/>
</dbReference>
<dbReference type="InterPro" id="IPR050502">
    <property type="entry name" value="Euk_RNA-bind_prot"/>
</dbReference>
<dbReference type="GO" id="GO:1990904">
    <property type="term" value="C:ribonucleoprotein complex"/>
    <property type="evidence" value="ECO:0007669"/>
    <property type="project" value="UniProtKB-KW"/>
</dbReference>
<dbReference type="PANTHER" id="PTHR48025:SF1">
    <property type="entry name" value="RRM DOMAIN-CONTAINING PROTEIN"/>
    <property type="match status" value="1"/>
</dbReference>
<gene>
    <name evidence="3" type="ORF">O6P43_009972</name>
</gene>
<keyword evidence="1" id="KW-0694">RNA-binding</keyword>
<dbReference type="GO" id="GO:0003729">
    <property type="term" value="F:mRNA binding"/>
    <property type="evidence" value="ECO:0007669"/>
    <property type="project" value="TreeGrafter"/>
</dbReference>
<evidence type="ECO:0000259" key="2">
    <source>
        <dbReference type="Pfam" id="PF00076"/>
    </source>
</evidence>
<dbReference type="Gene3D" id="3.30.70.330">
    <property type="match status" value="1"/>
</dbReference>
<dbReference type="KEGG" id="qsa:O6P43_009972"/>
<dbReference type="GO" id="GO:1901259">
    <property type="term" value="P:chloroplast rRNA processing"/>
    <property type="evidence" value="ECO:0007669"/>
    <property type="project" value="TreeGrafter"/>
</dbReference>
<comment type="caution">
    <text evidence="3">The sequence shown here is derived from an EMBL/GenBank/DDBJ whole genome shotgun (WGS) entry which is preliminary data.</text>
</comment>
<sequence>MSKLYQQNLFLVVTCSNLYQKRASFSWFKGQIKSKSLMSKLYQQMELPSLCSFLSSSIYHFQHPFSLESILSIFDQEEEVSNDGEDCSFSRDLKLFVGNLPFSVNNVQLTDLFEIAGNIEKVEVLMVS</sequence>
<evidence type="ECO:0000313" key="4">
    <source>
        <dbReference type="Proteomes" id="UP001163823"/>
    </source>
</evidence>
<protein>
    <submittedName>
        <fullName evidence="3">29 kDa ribonucleoprotein, chloroplastic</fullName>
    </submittedName>
</protein>
<dbReference type="InterPro" id="IPR000504">
    <property type="entry name" value="RRM_dom"/>
</dbReference>